<keyword evidence="17" id="KW-1185">Reference proteome</keyword>
<evidence type="ECO:0000256" key="8">
    <source>
        <dbReference type="ARBA" id="ARBA00022882"/>
    </source>
</evidence>
<sequence>MSELTPILPRTARSYQSNAFATSTNNNDDTSSSPSSSSEKLDPLHLASLHFYYAFHGIPSPPNTRETTNGQWEAHLKFSKSENPERFICIFVLILVTFLETPLWCATGDGTSESAAATTTFSFLTTDHCDSPTESQIYLSMQSYLPYMYTIPVETLSNLYLLYLSYLEMLTLPQSLRRRPPPLPFLRLWLPLLSLLDTLALLVFLPPFRLSPYFRLILLALTPSILTNLKYCLLIMPPFMNILTIFASFYAFSAYLLMTFLHMDDDSENFEQLYAPGCEYRNRGGSVEDECDKNDKGFETLAQSLYTMSVTSTNADIPGGFLPTYACQRLYGVFWILYLFFCNFLFQHLVLAVVYNCYVVCLKEDKINFFRNRAQGLKDCYSELLEHDKGSTEGDEIGVSLDAVFDFMQIINDFEIFNPIRAEHIKYMFHALDEDDSGVIDLKEFYKFCEVVRNSYTVYKKDSWTISRVGGGLKAALLRMRGSVEDGSLKRIFNYILMLNCCCLFMESYQDLRKGELIILEQDTWGWVEFSFSMMYMFELSIKLATVPWTKFLAFRSNLFDAVVTLLLFAASVVWAVPSVHVSSDLYRHFSILRLLRLIELVKDTDRFSFISDCVISMAEGSVPVVGSVFFATAVFCVLGTQMYGGLIYADNEDLEESEMFKNDMDVLNFNDFSMGFMTFVSFLVSGGPVTEVIDAFGVVGRFGQPCSVIFFYAYFYVVCYVLFNVFVAFIIDAFLVNYESQFIEEDSFSRRLMGGGGDDMIQVEEGHEVIQHKASSSDVLYKKMFSEELEAMLEEATVIPSNWLD</sequence>
<feature type="transmembrane region" description="Helical" evidence="14">
    <location>
        <begin position="335"/>
        <end position="361"/>
    </location>
</feature>
<feature type="domain" description="EF-hand" evidence="15">
    <location>
        <begin position="420"/>
        <end position="455"/>
    </location>
</feature>
<dbReference type="PROSITE" id="PS00018">
    <property type="entry name" value="EF_HAND_1"/>
    <property type="match status" value="1"/>
</dbReference>
<evidence type="ECO:0000256" key="10">
    <source>
        <dbReference type="ARBA" id="ARBA00023065"/>
    </source>
</evidence>
<keyword evidence="9 14" id="KW-1133">Transmembrane helix</keyword>
<gene>
    <name evidence="16" type="ORF">TrVE_jg9970</name>
</gene>
<evidence type="ECO:0000256" key="9">
    <source>
        <dbReference type="ARBA" id="ARBA00022989"/>
    </source>
</evidence>
<dbReference type="GO" id="GO:0005245">
    <property type="term" value="F:voltage-gated calcium channel activity"/>
    <property type="evidence" value="ECO:0007669"/>
    <property type="project" value="InterPro"/>
</dbReference>
<feature type="transmembrane region" description="Helical" evidence="14">
    <location>
        <begin position="559"/>
        <end position="577"/>
    </location>
</feature>
<evidence type="ECO:0000256" key="13">
    <source>
        <dbReference type="SAM" id="MobiDB-lite"/>
    </source>
</evidence>
<dbReference type="PROSITE" id="PS50222">
    <property type="entry name" value="EF_HAND_2"/>
    <property type="match status" value="1"/>
</dbReference>
<feature type="transmembrane region" description="Helical" evidence="14">
    <location>
        <begin position="87"/>
        <end position="104"/>
    </location>
</feature>
<dbReference type="InterPro" id="IPR011992">
    <property type="entry name" value="EF-hand-dom_pair"/>
</dbReference>
<evidence type="ECO:0000256" key="4">
    <source>
        <dbReference type="ARBA" id="ARBA00022448"/>
    </source>
</evidence>
<reference evidence="17" key="1">
    <citation type="journal article" date="2023" name="Commun. Biol.">
        <title>Genome analysis of Parmales, the sister group of diatoms, reveals the evolutionary specialization of diatoms from phago-mixotrophs to photoautotrophs.</title>
        <authorList>
            <person name="Ban H."/>
            <person name="Sato S."/>
            <person name="Yoshikawa S."/>
            <person name="Yamada K."/>
            <person name="Nakamura Y."/>
            <person name="Ichinomiya M."/>
            <person name="Sato N."/>
            <person name="Blanc-Mathieu R."/>
            <person name="Endo H."/>
            <person name="Kuwata A."/>
            <person name="Ogata H."/>
        </authorList>
    </citation>
    <scope>NUCLEOTIDE SEQUENCE [LARGE SCALE GENOMIC DNA]</scope>
    <source>
        <strain evidence="17">NIES 3699</strain>
    </source>
</reference>
<dbReference type="Proteomes" id="UP001165160">
    <property type="component" value="Unassembled WGS sequence"/>
</dbReference>
<dbReference type="AlphaFoldDB" id="A0A9W6Z8L7"/>
<dbReference type="InterPro" id="IPR027359">
    <property type="entry name" value="Volt_channel_dom_sf"/>
</dbReference>
<dbReference type="Gene3D" id="1.20.120.350">
    <property type="entry name" value="Voltage-gated potassium channels. Chain C"/>
    <property type="match status" value="1"/>
</dbReference>
<feature type="region of interest" description="Disordered" evidence="13">
    <location>
        <begin position="18"/>
        <end position="40"/>
    </location>
</feature>
<dbReference type="InterPro" id="IPR005821">
    <property type="entry name" value="Ion_trans_dom"/>
</dbReference>
<dbReference type="Gene3D" id="1.10.287.70">
    <property type="match status" value="2"/>
</dbReference>
<dbReference type="InterPro" id="IPR002048">
    <property type="entry name" value="EF_hand_dom"/>
</dbReference>
<evidence type="ECO:0000256" key="12">
    <source>
        <dbReference type="ARBA" id="ARBA00023303"/>
    </source>
</evidence>
<dbReference type="Pfam" id="PF00520">
    <property type="entry name" value="Ion_trans"/>
    <property type="match status" value="1"/>
</dbReference>
<dbReference type="InterPro" id="IPR044581">
    <property type="entry name" value="TPC1_plant"/>
</dbReference>
<dbReference type="SUPFAM" id="SSF81324">
    <property type="entry name" value="Voltage-gated potassium channels"/>
    <property type="match status" value="1"/>
</dbReference>
<keyword evidence="11 14" id="KW-0472">Membrane</keyword>
<evidence type="ECO:0000256" key="5">
    <source>
        <dbReference type="ARBA" id="ARBA00022692"/>
    </source>
</evidence>
<feature type="transmembrane region" description="Helical" evidence="14">
    <location>
        <begin position="710"/>
        <end position="732"/>
    </location>
</feature>
<proteinExistence type="inferred from homology"/>
<keyword evidence="5 14" id="KW-0812">Transmembrane</keyword>
<keyword evidence="7" id="KW-0106">Calcium</keyword>
<name>A0A9W6Z8L7_9STRA</name>
<feature type="transmembrane region" description="Helical" evidence="14">
    <location>
        <begin position="188"/>
        <end position="207"/>
    </location>
</feature>
<evidence type="ECO:0000256" key="14">
    <source>
        <dbReference type="SAM" id="Phobius"/>
    </source>
</evidence>
<dbReference type="PANTHER" id="PTHR46988">
    <property type="entry name" value="TWO PORE CALCIUM CHANNEL PROTEIN 1"/>
    <property type="match status" value="1"/>
</dbReference>
<keyword evidence="6" id="KW-0677">Repeat</keyword>
<dbReference type="SUPFAM" id="SSF47473">
    <property type="entry name" value="EF-hand"/>
    <property type="match status" value="1"/>
</dbReference>
<dbReference type="PANTHER" id="PTHR46988:SF2">
    <property type="entry name" value="TWO PORE CALCIUM CHANNEL PROTEIN 1"/>
    <property type="match status" value="1"/>
</dbReference>
<evidence type="ECO:0000256" key="2">
    <source>
        <dbReference type="ARBA" id="ARBA00009286"/>
    </source>
</evidence>
<keyword evidence="8" id="KW-0851">Voltage-gated channel</keyword>
<protein>
    <recommendedName>
        <fullName evidence="15">EF-hand domain-containing protein</fullName>
    </recommendedName>
</protein>
<accession>A0A9W6Z8L7</accession>
<evidence type="ECO:0000259" key="15">
    <source>
        <dbReference type="PROSITE" id="PS50222"/>
    </source>
</evidence>
<feature type="compositionally biased region" description="Low complexity" evidence="13">
    <location>
        <begin position="22"/>
        <end position="38"/>
    </location>
</feature>
<feature type="transmembrane region" description="Helical" evidence="14">
    <location>
        <begin position="213"/>
        <end position="233"/>
    </location>
</feature>
<comment type="subunit">
    <text evidence="3">Homodimer.</text>
</comment>
<keyword evidence="12" id="KW-0407">Ion channel</keyword>
<evidence type="ECO:0000256" key="11">
    <source>
        <dbReference type="ARBA" id="ARBA00023136"/>
    </source>
</evidence>
<keyword evidence="4" id="KW-0813">Transport</keyword>
<organism evidence="16 17">
    <name type="scientific">Triparma verrucosa</name>
    <dbReference type="NCBI Taxonomy" id="1606542"/>
    <lineage>
        <taxon>Eukaryota</taxon>
        <taxon>Sar</taxon>
        <taxon>Stramenopiles</taxon>
        <taxon>Ochrophyta</taxon>
        <taxon>Bolidophyceae</taxon>
        <taxon>Parmales</taxon>
        <taxon>Triparmaceae</taxon>
        <taxon>Triparma</taxon>
    </lineage>
</organism>
<evidence type="ECO:0000256" key="6">
    <source>
        <dbReference type="ARBA" id="ARBA00022737"/>
    </source>
</evidence>
<feature type="transmembrane region" description="Helical" evidence="14">
    <location>
        <begin position="147"/>
        <end position="167"/>
    </location>
</feature>
<comment type="caution">
    <text evidence="16">The sequence shown here is derived from an EMBL/GenBank/DDBJ whole genome shotgun (WGS) entry which is preliminary data.</text>
</comment>
<dbReference type="GO" id="GO:0005509">
    <property type="term" value="F:calcium ion binding"/>
    <property type="evidence" value="ECO:0007669"/>
    <property type="project" value="InterPro"/>
</dbReference>
<dbReference type="GO" id="GO:0034702">
    <property type="term" value="C:monoatomic ion channel complex"/>
    <property type="evidence" value="ECO:0007669"/>
    <property type="project" value="UniProtKB-KW"/>
</dbReference>
<feature type="transmembrane region" description="Helical" evidence="14">
    <location>
        <begin position="670"/>
        <end position="690"/>
    </location>
</feature>
<comment type="similarity">
    <text evidence="2">Belongs to the calcium channel alpha-1 subunit (TC 1.A.1.11) family. Two pore calcium channel subfamily.</text>
</comment>
<dbReference type="EMBL" id="BRXX01000557">
    <property type="protein sequence ID" value="GMH46792.1"/>
    <property type="molecule type" value="Genomic_DNA"/>
</dbReference>
<evidence type="ECO:0000313" key="17">
    <source>
        <dbReference type="Proteomes" id="UP001165160"/>
    </source>
</evidence>
<evidence type="ECO:0000313" key="16">
    <source>
        <dbReference type="EMBL" id="GMH46792.1"/>
    </source>
</evidence>
<keyword evidence="10" id="KW-0406">Ion transport</keyword>
<feature type="transmembrane region" description="Helical" evidence="14">
    <location>
        <begin position="625"/>
        <end position="649"/>
    </location>
</feature>
<evidence type="ECO:0000256" key="3">
    <source>
        <dbReference type="ARBA" id="ARBA00011738"/>
    </source>
</evidence>
<evidence type="ECO:0000256" key="1">
    <source>
        <dbReference type="ARBA" id="ARBA00004141"/>
    </source>
</evidence>
<feature type="transmembrane region" description="Helical" evidence="14">
    <location>
        <begin position="240"/>
        <end position="261"/>
    </location>
</feature>
<evidence type="ECO:0000256" key="7">
    <source>
        <dbReference type="ARBA" id="ARBA00022837"/>
    </source>
</evidence>
<dbReference type="InterPro" id="IPR018247">
    <property type="entry name" value="EF_Hand_1_Ca_BS"/>
</dbReference>
<comment type="subcellular location">
    <subcellularLocation>
        <location evidence="1">Membrane</location>
        <topology evidence="1">Multi-pass membrane protein</topology>
    </subcellularLocation>
</comment>